<organism evidence="2">
    <name type="scientific">Acyrthosiphon pisum</name>
    <name type="common">Pea aphid</name>
    <dbReference type="NCBI Taxonomy" id="7029"/>
    <lineage>
        <taxon>Eukaryota</taxon>
        <taxon>Metazoa</taxon>
        <taxon>Ecdysozoa</taxon>
        <taxon>Arthropoda</taxon>
        <taxon>Hexapoda</taxon>
        <taxon>Insecta</taxon>
        <taxon>Pterygota</taxon>
        <taxon>Neoptera</taxon>
        <taxon>Paraneoptera</taxon>
        <taxon>Hemiptera</taxon>
        <taxon>Sternorrhyncha</taxon>
        <taxon>Aphidomorpha</taxon>
        <taxon>Aphidoidea</taxon>
        <taxon>Aphididae</taxon>
        <taxon>Macrosiphini</taxon>
        <taxon>Acyrthosiphon</taxon>
    </lineage>
</organism>
<accession>C4WX02</accession>
<proteinExistence type="evidence at transcript level"/>
<name>C4WX02_ACYPI</name>
<feature type="transmembrane region" description="Helical" evidence="1">
    <location>
        <begin position="41"/>
        <end position="63"/>
    </location>
</feature>
<keyword evidence="1" id="KW-0812">Transmembrane</keyword>
<keyword evidence="1" id="KW-0472">Membrane</keyword>
<evidence type="ECO:0000256" key="1">
    <source>
        <dbReference type="SAM" id="Phobius"/>
    </source>
</evidence>
<evidence type="ECO:0000313" key="2">
    <source>
        <dbReference type="EMBL" id="BAH72422.1"/>
    </source>
</evidence>
<protein>
    <submittedName>
        <fullName evidence="2">Uncharacterized protein</fullName>
    </submittedName>
</protein>
<sequence length="131" mass="15694">MYPECIIKLSGIPSVYVTGCHTDLPEVVPWRGLQRPCDDVLFAYNFNIIIIHWYNIHIIVVIGRALPRIHVKYLGCYTRKKINALRLCIYHIDRYIIFYYNSLLSYNITSQEVYLHVLYNILYRYIMIFIK</sequence>
<dbReference type="AlphaFoldDB" id="C4WX02"/>
<reference evidence="2" key="1">
    <citation type="submission" date="2009-06" db="EMBL/GenBank/DDBJ databases">
        <title>A full-length cDNA resource of the pea aphid, Acyrthosiphon pisum.</title>
        <authorList>
            <person name="Shigenobu S."/>
            <person name="Nakabachi A."/>
            <person name="Richards S."/>
        </authorList>
    </citation>
    <scope>NUCLEOTIDE SEQUENCE</scope>
    <source>
        <strain evidence="2">LSR1</strain>
        <tissue evidence="2">Whole body</tissue>
    </source>
</reference>
<keyword evidence="1" id="KW-1133">Transmembrane helix</keyword>
<dbReference type="EMBL" id="AK342373">
    <property type="protein sequence ID" value="BAH72422.1"/>
    <property type="molecule type" value="mRNA"/>
</dbReference>